<dbReference type="OrthoDB" id="439639at2759"/>
<evidence type="ECO:0000256" key="4">
    <source>
        <dbReference type="ARBA" id="ARBA00022884"/>
    </source>
</evidence>
<dbReference type="EMBL" id="MRZV01000290">
    <property type="protein sequence ID" value="PIK53368.1"/>
    <property type="molecule type" value="Genomic_DNA"/>
</dbReference>
<feature type="domain" description="RRM" evidence="8">
    <location>
        <begin position="451"/>
        <end position="534"/>
    </location>
</feature>
<dbReference type="PROSITE" id="PS50102">
    <property type="entry name" value="RRM"/>
    <property type="match status" value="3"/>
</dbReference>
<dbReference type="SMART" id="SM00360">
    <property type="entry name" value="RRM"/>
    <property type="match status" value="4"/>
</dbReference>
<evidence type="ECO:0000259" key="8">
    <source>
        <dbReference type="PROSITE" id="PS50102"/>
    </source>
</evidence>
<dbReference type="Pfam" id="PF00076">
    <property type="entry name" value="RRM_1"/>
    <property type="match status" value="3"/>
</dbReference>
<sequence length="626" mass="70191">MHQENKYSVHPGQRSLDCYYGQLFILCPSRRILRMPLASLNTNGRRKGKLYAEFFSEEDVSQALTKHKQYMGKRYLQVIRDVPSQPRKEASSTSEKSNQADNLAEKGQAEGLLNNDELVAETGRLFVRNLAYVCKETDLEQLFSTYGPLTEVNLPIDKFTKKSKGFAFVTFMMPEHAVKAYTELDGKDFMGRLMHLLPGKEKITKETEENEGSSFKNQKAAKQKAQSGSSHNWNTLFIGSNAVAEALASKYNTTKQAVLDPDAKGSLGVRMALGETQIVAETRQFLVDNGVALDSFSQASAPRSKTVMIAKNLPAGTKPDELGELFTPHGQLGKVLLPPAGVTAIIEMLEPSEARVAFYNLAYTKFHHVPLYLEWAPMDVFAGDGAVDTDTRRDKGETEGADDIGGDEDQAIGINEENKGARKPEEQRIEIGDEEEDEEKAEEEEETEPESTLFVKNINFDTFEETLQNVFSKCGKVKSVVISRKRDPYKSDELLSMGFGFVEFFKRGHAMRALKELQHILVDEHQLELKVSNRTTLQKTQRSGRKSISQKQPSSKIMVRNIPFEAQVREIRDLFSTFGEIKYVRLTKKMSGTGSHRGFGFVEFLTKQDAKRAFDALCHSSHCSAA</sequence>
<dbReference type="SUPFAM" id="SSF54928">
    <property type="entry name" value="RNA-binding domain, RBD"/>
    <property type="match status" value="3"/>
</dbReference>
<evidence type="ECO:0000256" key="6">
    <source>
        <dbReference type="PROSITE-ProRule" id="PRU00176"/>
    </source>
</evidence>
<evidence type="ECO:0000313" key="10">
    <source>
        <dbReference type="Proteomes" id="UP000230750"/>
    </source>
</evidence>
<comment type="caution">
    <text evidence="9">The sequence shown here is derived from an EMBL/GenBank/DDBJ whole genome shotgun (WGS) entry which is preliminary data.</text>
</comment>
<dbReference type="InterPro" id="IPR000504">
    <property type="entry name" value="RRM_dom"/>
</dbReference>
<feature type="compositionally biased region" description="Basic and acidic residues" evidence="7">
    <location>
        <begin position="416"/>
        <end position="431"/>
    </location>
</feature>
<name>A0A2G8KZE4_STIJA</name>
<feature type="domain" description="RRM" evidence="8">
    <location>
        <begin position="123"/>
        <end position="201"/>
    </location>
</feature>
<feature type="region of interest" description="Disordered" evidence="7">
    <location>
        <begin position="386"/>
        <end position="451"/>
    </location>
</feature>
<comment type="subcellular location">
    <subcellularLocation>
        <location evidence="1">Nucleus</location>
    </subcellularLocation>
</comment>
<feature type="domain" description="RRM" evidence="8">
    <location>
        <begin position="555"/>
        <end position="617"/>
    </location>
</feature>
<dbReference type="CDD" id="cd12318">
    <property type="entry name" value="RRM5_RBM19_like"/>
    <property type="match status" value="1"/>
</dbReference>
<comment type="similarity">
    <text evidence="2">Belongs to the RRM MRD1 family.</text>
</comment>
<keyword evidence="3" id="KW-0677">Repeat</keyword>
<evidence type="ECO:0000313" key="9">
    <source>
        <dbReference type="EMBL" id="PIK53368.1"/>
    </source>
</evidence>
<feature type="non-terminal residue" evidence="9">
    <location>
        <position position="626"/>
    </location>
</feature>
<dbReference type="InterPro" id="IPR035979">
    <property type="entry name" value="RBD_domain_sf"/>
</dbReference>
<proteinExistence type="inferred from homology"/>
<dbReference type="Gene3D" id="3.30.70.330">
    <property type="match status" value="5"/>
</dbReference>
<evidence type="ECO:0000256" key="3">
    <source>
        <dbReference type="ARBA" id="ARBA00022737"/>
    </source>
</evidence>
<dbReference type="STRING" id="307972.A0A2G8KZE4"/>
<feature type="compositionally biased region" description="Acidic residues" evidence="7">
    <location>
        <begin position="399"/>
        <end position="410"/>
    </location>
</feature>
<organism evidence="9 10">
    <name type="scientific">Stichopus japonicus</name>
    <name type="common">Sea cucumber</name>
    <dbReference type="NCBI Taxonomy" id="307972"/>
    <lineage>
        <taxon>Eukaryota</taxon>
        <taxon>Metazoa</taxon>
        <taxon>Echinodermata</taxon>
        <taxon>Eleutherozoa</taxon>
        <taxon>Echinozoa</taxon>
        <taxon>Holothuroidea</taxon>
        <taxon>Aspidochirotacea</taxon>
        <taxon>Aspidochirotida</taxon>
        <taxon>Stichopodidae</taxon>
        <taxon>Apostichopus</taxon>
    </lineage>
</organism>
<dbReference type="InterPro" id="IPR012677">
    <property type="entry name" value="Nucleotide-bd_a/b_plait_sf"/>
</dbReference>
<feature type="compositionally biased region" description="Acidic residues" evidence="7">
    <location>
        <begin position="432"/>
        <end position="449"/>
    </location>
</feature>
<keyword evidence="10" id="KW-1185">Reference proteome</keyword>
<dbReference type="PANTHER" id="PTHR10352">
    <property type="entry name" value="EUKARYOTIC TRANSLATION INITIATION FACTOR 3 SUBUNIT G"/>
    <property type="match status" value="1"/>
</dbReference>
<evidence type="ECO:0000256" key="5">
    <source>
        <dbReference type="ARBA" id="ARBA00023242"/>
    </source>
</evidence>
<dbReference type="Proteomes" id="UP000230750">
    <property type="component" value="Unassembled WGS sequence"/>
</dbReference>
<evidence type="ECO:0000256" key="7">
    <source>
        <dbReference type="SAM" id="MobiDB-lite"/>
    </source>
</evidence>
<gene>
    <name evidence="9" type="ORF">BSL78_09730</name>
</gene>
<protein>
    <submittedName>
        <fullName evidence="9">Putative RNA-binding protein 19 isoform X2</fullName>
    </submittedName>
</protein>
<dbReference type="FunFam" id="3.30.70.330:FF:000813">
    <property type="entry name" value="RNA binding motif protein 19"/>
    <property type="match status" value="1"/>
</dbReference>
<dbReference type="InterPro" id="IPR034420">
    <property type="entry name" value="RBM19_RRM4"/>
</dbReference>
<feature type="compositionally biased region" description="Basic and acidic residues" evidence="7">
    <location>
        <begin position="389"/>
        <end position="398"/>
    </location>
</feature>
<keyword evidence="5" id="KW-0539">Nucleus</keyword>
<feature type="region of interest" description="Disordered" evidence="7">
    <location>
        <begin position="205"/>
        <end position="227"/>
    </location>
</feature>
<dbReference type="CDD" id="cd12569">
    <property type="entry name" value="RRM4_RBM19"/>
    <property type="match status" value="1"/>
</dbReference>
<keyword evidence="4 6" id="KW-0694">RNA-binding</keyword>
<dbReference type="InterPro" id="IPR034423">
    <property type="entry name" value="RBM19_RRM5"/>
</dbReference>
<accession>A0A2G8KZE4</accession>
<dbReference type="GO" id="GO:0003723">
    <property type="term" value="F:RNA binding"/>
    <property type="evidence" value="ECO:0007669"/>
    <property type="project" value="UniProtKB-UniRule"/>
</dbReference>
<dbReference type="AlphaFoldDB" id="A0A2G8KZE4"/>
<dbReference type="FunFam" id="3.30.70.330:FF:000277">
    <property type="entry name" value="RNA binding motif protein 19"/>
    <property type="match status" value="1"/>
</dbReference>
<evidence type="ECO:0000256" key="1">
    <source>
        <dbReference type="ARBA" id="ARBA00004123"/>
    </source>
</evidence>
<dbReference type="GO" id="GO:0005634">
    <property type="term" value="C:nucleus"/>
    <property type="evidence" value="ECO:0007669"/>
    <property type="project" value="UniProtKB-SubCell"/>
</dbReference>
<evidence type="ECO:0000256" key="2">
    <source>
        <dbReference type="ARBA" id="ARBA00008033"/>
    </source>
</evidence>
<reference evidence="9 10" key="1">
    <citation type="journal article" date="2017" name="PLoS Biol.">
        <title>The sea cucumber genome provides insights into morphological evolution and visceral regeneration.</title>
        <authorList>
            <person name="Zhang X."/>
            <person name="Sun L."/>
            <person name="Yuan J."/>
            <person name="Sun Y."/>
            <person name="Gao Y."/>
            <person name="Zhang L."/>
            <person name="Li S."/>
            <person name="Dai H."/>
            <person name="Hamel J.F."/>
            <person name="Liu C."/>
            <person name="Yu Y."/>
            <person name="Liu S."/>
            <person name="Lin W."/>
            <person name="Guo K."/>
            <person name="Jin S."/>
            <person name="Xu P."/>
            <person name="Storey K.B."/>
            <person name="Huan P."/>
            <person name="Zhang T."/>
            <person name="Zhou Y."/>
            <person name="Zhang J."/>
            <person name="Lin C."/>
            <person name="Li X."/>
            <person name="Xing L."/>
            <person name="Huo D."/>
            <person name="Sun M."/>
            <person name="Wang L."/>
            <person name="Mercier A."/>
            <person name="Li F."/>
            <person name="Yang H."/>
            <person name="Xiang J."/>
        </authorList>
    </citation>
    <scope>NUCLEOTIDE SEQUENCE [LARGE SCALE GENOMIC DNA]</scope>
    <source>
        <strain evidence="9">Shaxun</strain>
        <tissue evidence="9">Muscle</tissue>
    </source>
</reference>